<dbReference type="PANTHER" id="PTHR46156">
    <property type="entry name" value="CCCH ZINGC FINGER"/>
    <property type="match status" value="1"/>
</dbReference>
<dbReference type="InterPro" id="IPR036855">
    <property type="entry name" value="Znf_CCCH_sf"/>
</dbReference>
<dbReference type="FunFam" id="4.10.1000.10:FF:000008">
    <property type="entry name" value="zinc finger CCCH domain-containing protein 3"/>
    <property type="match status" value="1"/>
</dbReference>
<dbReference type="PROSITE" id="PS50103">
    <property type="entry name" value="ZF_C3H1"/>
    <property type="match status" value="5"/>
</dbReference>
<feature type="domain" description="C3H1-type" evidence="13">
    <location>
        <begin position="746"/>
        <end position="772"/>
    </location>
</feature>
<feature type="region of interest" description="Disordered" evidence="12">
    <location>
        <begin position="821"/>
        <end position="860"/>
    </location>
</feature>
<proteinExistence type="predicted"/>
<feature type="region of interest" description="Disordered" evidence="12">
    <location>
        <begin position="219"/>
        <end position="254"/>
    </location>
</feature>
<evidence type="ECO:0000256" key="4">
    <source>
        <dbReference type="ARBA" id="ARBA00022833"/>
    </source>
</evidence>
<dbReference type="PANTHER" id="PTHR46156:SF1">
    <property type="entry name" value="ZINC FINGER CCCH DOMAIN-CONTAINING PROTEIN 3"/>
    <property type="match status" value="1"/>
</dbReference>
<dbReference type="SMART" id="SM00356">
    <property type="entry name" value="ZnF_C3H1"/>
    <property type="match status" value="5"/>
</dbReference>
<keyword evidence="2" id="KW-0677">Repeat</keyword>
<dbReference type="GO" id="GO:0005634">
    <property type="term" value="C:nucleus"/>
    <property type="evidence" value="ECO:0007669"/>
    <property type="project" value="TreeGrafter"/>
</dbReference>
<dbReference type="AlphaFoldDB" id="A0AA88XHY2"/>
<gene>
    <name evidence="14" type="ORF">FSP39_006927</name>
</gene>
<evidence type="ECO:0000259" key="13">
    <source>
        <dbReference type="PROSITE" id="PS50103"/>
    </source>
</evidence>
<feature type="compositionally biased region" description="Polar residues" evidence="12">
    <location>
        <begin position="314"/>
        <end position="327"/>
    </location>
</feature>
<dbReference type="SUPFAM" id="SSF90229">
    <property type="entry name" value="CCCH zinc finger"/>
    <property type="match status" value="2"/>
</dbReference>
<dbReference type="GO" id="GO:0003677">
    <property type="term" value="F:DNA binding"/>
    <property type="evidence" value="ECO:0007669"/>
    <property type="project" value="UniProtKB-KW"/>
</dbReference>
<feature type="coiled-coil region" evidence="11">
    <location>
        <begin position="176"/>
        <end position="203"/>
    </location>
</feature>
<dbReference type="InterPro" id="IPR000571">
    <property type="entry name" value="Znf_CCCH"/>
</dbReference>
<accession>A0AA88XHY2</accession>
<evidence type="ECO:0000256" key="3">
    <source>
        <dbReference type="ARBA" id="ARBA00022771"/>
    </source>
</evidence>
<evidence type="ECO:0000256" key="5">
    <source>
        <dbReference type="ARBA" id="ARBA00023125"/>
    </source>
</evidence>
<evidence type="ECO:0000256" key="2">
    <source>
        <dbReference type="ARBA" id="ARBA00022737"/>
    </source>
</evidence>
<keyword evidence="1 10" id="KW-0479">Metal-binding</keyword>
<keyword evidence="5" id="KW-0238">DNA-binding</keyword>
<keyword evidence="4 10" id="KW-0862">Zinc</keyword>
<keyword evidence="11" id="KW-0175">Coiled coil</keyword>
<feature type="compositionally biased region" description="Basic and acidic residues" evidence="12">
    <location>
        <begin position="371"/>
        <end position="380"/>
    </location>
</feature>
<comment type="function">
    <text evidence="6">Required for the export of polyadenylated mRNAs from the nucleus. Enhances ACVR1B-induced SMAD-dependent transcription. Binds to single-stranded DNA but not to double-stranded DNA in vitro. Involved in RNA cleavage.</text>
</comment>
<keyword evidence="3 10" id="KW-0863">Zinc-finger</keyword>
<feature type="zinc finger region" description="C3H1-type" evidence="10">
    <location>
        <begin position="724"/>
        <end position="745"/>
    </location>
</feature>
<dbReference type="Proteomes" id="UP001186944">
    <property type="component" value="Unassembled WGS sequence"/>
</dbReference>
<feature type="zinc finger region" description="C3H1-type" evidence="10">
    <location>
        <begin position="746"/>
        <end position="772"/>
    </location>
</feature>
<feature type="region of interest" description="Disordered" evidence="12">
    <location>
        <begin position="292"/>
        <end position="327"/>
    </location>
</feature>
<evidence type="ECO:0000256" key="12">
    <source>
        <dbReference type="SAM" id="MobiDB-lite"/>
    </source>
</evidence>
<organism evidence="14 15">
    <name type="scientific">Pinctada imbricata</name>
    <name type="common">Atlantic pearl-oyster</name>
    <name type="synonym">Pinctada martensii</name>
    <dbReference type="NCBI Taxonomy" id="66713"/>
    <lineage>
        <taxon>Eukaryota</taxon>
        <taxon>Metazoa</taxon>
        <taxon>Spiralia</taxon>
        <taxon>Lophotrochozoa</taxon>
        <taxon>Mollusca</taxon>
        <taxon>Bivalvia</taxon>
        <taxon>Autobranchia</taxon>
        <taxon>Pteriomorphia</taxon>
        <taxon>Pterioida</taxon>
        <taxon>Pterioidea</taxon>
        <taxon>Pteriidae</taxon>
        <taxon>Pinctada</taxon>
    </lineage>
</organism>
<protein>
    <recommendedName>
        <fullName evidence="8">Zinc finger CCCH domain-containing protein 3</fullName>
    </recommendedName>
    <alternativeName>
        <fullName evidence="9">Smad-interacting CPSF-like factor</fullName>
    </alternativeName>
</protein>
<feature type="compositionally biased region" description="Basic residues" evidence="12">
    <location>
        <begin position="821"/>
        <end position="830"/>
    </location>
</feature>
<evidence type="ECO:0000256" key="7">
    <source>
        <dbReference type="ARBA" id="ARBA00064187"/>
    </source>
</evidence>
<dbReference type="EMBL" id="VSWD01000012">
    <property type="protein sequence ID" value="KAK3085671.1"/>
    <property type="molecule type" value="Genomic_DNA"/>
</dbReference>
<sequence>MIRASETNQGTSKNDSSVQCSQKVKSNEQISIIQCLHGNKEILKNVNKGSIKPITSSGLSGENVPKETCDVSSCQKSQRVISGQNLQDVSSICASGHGLQGRTNASYTGQTANTSSVGSENINSEVKTKAARQWLHAKAGSPNKSTQSLIVRSNNDTKGKSFVSTLSPKKSLMVDSMAISKRLEEAEQKIQSLKKAMSILEAGKSAATSKVERQKVAKLSESVKSSTQGSDGKTGKKFHSIRKDGDKTVPGTKPAQCYKVENMPIKKSNSITPISDLITENLRIQRGKLIPGNKDEFSSYEQSKKKELGKKVVSNKTKSNPKPQVKTKSITPISDLIDKTIQRQNAHIPSPSKVHASSITPISDLISKNIENQKSKHAENGRASTKFRKSPKYSPSISWSRRKRSYTKHSHTEERKYSGFKHVRHTSFSPLTKWNKVYRTDNENAHQSPGANSFKSPAQKLAYVIKNKYKLVKGNAANHKPVYSHTVKTRYSLKRVKTLDTRKKLKFTNRKHDYNTLFGHHWKGSRLSYRNSCAKLNNYRQKWKSGNRFRLDRRGEAKYSMPSILDGQRLVMINGTVYRTSNKGLTATNPSKHRRSSSLWKKFQSSTPKTILVRGVKFQMDANGKTLKRLQSHDGKESTKVSRVDLGGITYIQRSQGVLEQLTGSNSRAAASQVLHRSIRTATAKFRKDNTKLAQKYCKYYNRFGRCRRGDQCQYIHDPTKIAVCTRFLRGTCNITDCPFSHNVDKDKMPVCSYYLKGVCNRDNCPYLHVNVDRNAEICTDFVNGFCPLGMKCKKMHTRICPNFSRTGKCPEGNKCKLIHQSKKQRRKSSQGKSDGERQTFLGKHKQDIQDDDDEIPGKTRKLPTYISISGYTDSTAVVLGTSCQGEQGTIDESQKEPHISSQNTPETATHLDEVEGAYAIASTLASASASASALRLRKSGHLHPHPPIIPTSTKLKWMMHLTKLTTLHGTDAASDPYFMLERPG</sequence>
<feature type="zinc finger region" description="C3H1-type" evidence="10">
    <location>
        <begin position="773"/>
        <end position="794"/>
    </location>
</feature>
<evidence type="ECO:0000256" key="1">
    <source>
        <dbReference type="ARBA" id="ARBA00022723"/>
    </source>
</evidence>
<evidence type="ECO:0000256" key="11">
    <source>
        <dbReference type="SAM" id="Coils"/>
    </source>
</evidence>
<dbReference type="Gene3D" id="4.10.1000.10">
    <property type="entry name" value="Zinc finger, CCCH-type"/>
    <property type="match status" value="2"/>
</dbReference>
<feature type="compositionally biased region" description="Basic and acidic residues" evidence="12">
    <location>
        <begin position="293"/>
        <end position="310"/>
    </location>
</feature>
<feature type="region of interest" description="Disordered" evidence="12">
    <location>
        <begin position="1"/>
        <end position="20"/>
    </location>
</feature>
<name>A0AA88XHY2_PINIB</name>
<evidence type="ECO:0000256" key="6">
    <source>
        <dbReference type="ARBA" id="ARBA00057285"/>
    </source>
</evidence>
<feature type="compositionally biased region" description="Polar residues" evidence="12">
    <location>
        <begin position="142"/>
        <end position="162"/>
    </location>
</feature>
<feature type="compositionally biased region" description="Basic residues" evidence="12">
    <location>
        <begin position="400"/>
        <end position="409"/>
    </location>
</feature>
<evidence type="ECO:0000313" key="15">
    <source>
        <dbReference type="Proteomes" id="UP001186944"/>
    </source>
</evidence>
<keyword evidence="15" id="KW-1185">Reference proteome</keyword>
<feature type="region of interest" description="Disordered" evidence="12">
    <location>
        <begin position="371"/>
        <end position="413"/>
    </location>
</feature>
<feature type="region of interest" description="Disordered" evidence="12">
    <location>
        <begin position="137"/>
        <end position="162"/>
    </location>
</feature>
<feature type="domain" description="C3H1-type" evidence="13">
    <location>
        <begin position="692"/>
        <end position="720"/>
    </location>
</feature>
<reference evidence="14" key="1">
    <citation type="submission" date="2019-08" db="EMBL/GenBank/DDBJ databases">
        <title>The improved chromosome-level genome for the pearl oyster Pinctada fucata martensii using PacBio sequencing and Hi-C.</title>
        <authorList>
            <person name="Zheng Z."/>
        </authorList>
    </citation>
    <scope>NUCLEOTIDE SEQUENCE</scope>
    <source>
        <strain evidence="14">ZZ-2019</strain>
        <tissue evidence="14">Adductor muscle</tissue>
    </source>
</reference>
<evidence type="ECO:0000256" key="10">
    <source>
        <dbReference type="PROSITE-ProRule" id="PRU00723"/>
    </source>
</evidence>
<feature type="domain" description="C3H1-type" evidence="13">
    <location>
        <begin position="724"/>
        <end position="745"/>
    </location>
</feature>
<comment type="subunit">
    <text evidence="7">Interacts with SMAD1, SMAD3, SMAD4, CPSF2 and CPSF3.</text>
</comment>
<evidence type="ECO:0000256" key="8">
    <source>
        <dbReference type="ARBA" id="ARBA00071600"/>
    </source>
</evidence>
<feature type="domain" description="C3H1-type" evidence="13">
    <location>
        <begin position="795"/>
        <end position="823"/>
    </location>
</feature>
<feature type="domain" description="C3H1-type" evidence="13">
    <location>
        <begin position="773"/>
        <end position="794"/>
    </location>
</feature>
<evidence type="ECO:0000313" key="14">
    <source>
        <dbReference type="EMBL" id="KAK3085671.1"/>
    </source>
</evidence>
<comment type="caution">
    <text evidence="14">The sequence shown here is derived from an EMBL/GenBank/DDBJ whole genome shotgun (WGS) entry which is preliminary data.</text>
</comment>
<dbReference type="Pfam" id="PF00642">
    <property type="entry name" value="zf-CCCH"/>
    <property type="match status" value="2"/>
</dbReference>
<dbReference type="FunFam" id="4.10.1000.10:FF:000022">
    <property type="entry name" value="Zinc finger CCCH domain-containing protein 7"/>
    <property type="match status" value="1"/>
</dbReference>
<feature type="zinc finger region" description="C3H1-type" evidence="10">
    <location>
        <begin position="692"/>
        <end position="720"/>
    </location>
</feature>
<dbReference type="GO" id="GO:0008270">
    <property type="term" value="F:zinc ion binding"/>
    <property type="evidence" value="ECO:0007669"/>
    <property type="project" value="UniProtKB-KW"/>
</dbReference>
<feature type="zinc finger region" description="C3H1-type" evidence="10">
    <location>
        <begin position="795"/>
        <end position="823"/>
    </location>
</feature>
<feature type="region of interest" description="Disordered" evidence="12">
    <location>
        <begin position="104"/>
        <end position="123"/>
    </location>
</feature>
<evidence type="ECO:0000256" key="9">
    <source>
        <dbReference type="ARBA" id="ARBA00079564"/>
    </source>
</evidence>
<feature type="compositionally biased region" description="Polar residues" evidence="12">
    <location>
        <begin position="222"/>
        <end position="231"/>
    </location>
</feature>